<gene>
    <name evidence="1" type="ORF">N7U66_20815</name>
</gene>
<evidence type="ECO:0000313" key="2">
    <source>
        <dbReference type="Proteomes" id="UP001164705"/>
    </source>
</evidence>
<dbReference type="RefSeq" id="WP_267676773.1">
    <property type="nucleotide sequence ID" value="NZ_CP113088.1"/>
</dbReference>
<proteinExistence type="predicted"/>
<keyword evidence="2" id="KW-1185">Reference proteome</keyword>
<evidence type="ECO:0000313" key="1">
    <source>
        <dbReference type="EMBL" id="WAC02178.1"/>
    </source>
</evidence>
<dbReference type="AlphaFoldDB" id="A0A9E8SD89"/>
<accession>A0A9E8SD89</accession>
<organism evidence="1 2">
    <name type="scientific">Lacinutrix neustonica</name>
    <dbReference type="NCBI Taxonomy" id="2980107"/>
    <lineage>
        <taxon>Bacteria</taxon>
        <taxon>Pseudomonadati</taxon>
        <taxon>Bacteroidota</taxon>
        <taxon>Flavobacteriia</taxon>
        <taxon>Flavobacteriales</taxon>
        <taxon>Flavobacteriaceae</taxon>
        <taxon>Lacinutrix</taxon>
    </lineage>
</organism>
<dbReference type="Proteomes" id="UP001164705">
    <property type="component" value="Chromosome"/>
</dbReference>
<dbReference type="KEGG" id="lnu:N7U66_20815"/>
<sequence length="76" mass="8913">MVQYTSAFYGFQVRQKALSYLEAINVFNTQALENLITASAHHNWRFKSFAQELLERLSEDERYEQIIANLQVEGKN</sequence>
<dbReference type="EMBL" id="CP113088">
    <property type="protein sequence ID" value="WAC02178.1"/>
    <property type="molecule type" value="Genomic_DNA"/>
</dbReference>
<reference evidence="1" key="1">
    <citation type="submission" date="2022-11" db="EMBL/GenBank/DDBJ databases">
        <title>Lacinutrix neustonica HL-RS19T sp. nov., isolated from the surface microlayer sample of brackish Lake Shihwa.</title>
        <authorList>
            <person name="Choi J.Y."/>
            <person name="Hwang C.Y."/>
        </authorList>
    </citation>
    <scope>NUCLEOTIDE SEQUENCE</scope>
    <source>
        <strain evidence="1">HL-RS19</strain>
    </source>
</reference>
<name>A0A9E8SD89_9FLAO</name>
<protein>
    <submittedName>
        <fullName evidence="1">Uncharacterized protein</fullName>
    </submittedName>
</protein>